<evidence type="ECO:0000259" key="2">
    <source>
        <dbReference type="Pfam" id="PF01478"/>
    </source>
</evidence>
<dbReference type="RefSeq" id="WP_185799105.1">
    <property type="nucleotide sequence ID" value="NZ_JACLQD010000007.1"/>
</dbReference>
<reference evidence="3 4" key="1">
    <citation type="journal article" date="2017" name="Int. J. Syst. Evol. Microbiol.">
        <title>Gemmobacter straminiformis sp. nov., isolated from an artificial fountain.</title>
        <authorList>
            <person name="Kang J.Y."/>
            <person name="Kim M.J."/>
            <person name="Chun J."/>
            <person name="Son K.P."/>
            <person name="Jahng K.Y."/>
        </authorList>
    </citation>
    <scope>NUCLEOTIDE SEQUENCE [LARGE SCALE GENOMIC DNA]</scope>
    <source>
        <strain evidence="3 4">CAM-8</strain>
    </source>
</reference>
<dbReference type="InterPro" id="IPR000045">
    <property type="entry name" value="Prepilin_IV_endopep_pep"/>
</dbReference>
<dbReference type="GO" id="GO:0004190">
    <property type="term" value="F:aspartic-type endopeptidase activity"/>
    <property type="evidence" value="ECO:0007669"/>
    <property type="project" value="InterPro"/>
</dbReference>
<comment type="caution">
    <text evidence="3">The sequence shown here is derived from an EMBL/GenBank/DDBJ whole genome shotgun (WGS) entry which is preliminary data.</text>
</comment>
<gene>
    <name evidence="3" type="ORF">H7F16_18370</name>
</gene>
<evidence type="ECO:0000313" key="3">
    <source>
        <dbReference type="EMBL" id="MBC2837489.1"/>
    </source>
</evidence>
<dbReference type="Proteomes" id="UP000555411">
    <property type="component" value="Unassembled WGS sequence"/>
</dbReference>
<keyword evidence="1" id="KW-1133">Transmembrane helix</keyword>
<name>A0A842ID86_9RHOB</name>
<keyword evidence="1" id="KW-0812">Transmembrane</keyword>
<protein>
    <submittedName>
        <fullName evidence="3">Prepilin peptidase</fullName>
    </submittedName>
</protein>
<dbReference type="EMBL" id="JACLQD010000007">
    <property type="protein sequence ID" value="MBC2837489.1"/>
    <property type="molecule type" value="Genomic_DNA"/>
</dbReference>
<evidence type="ECO:0000256" key="1">
    <source>
        <dbReference type="SAM" id="Phobius"/>
    </source>
</evidence>
<keyword evidence="4" id="KW-1185">Reference proteome</keyword>
<dbReference type="Gene3D" id="1.20.120.1220">
    <property type="match status" value="1"/>
</dbReference>
<feature type="transmembrane region" description="Helical" evidence="1">
    <location>
        <begin position="6"/>
        <end position="27"/>
    </location>
</feature>
<dbReference type="GO" id="GO:0016020">
    <property type="term" value="C:membrane"/>
    <property type="evidence" value="ECO:0007669"/>
    <property type="project" value="InterPro"/>
</dbReference>
<feature type="transmembrane region" description="Helical" evidence="1">
    <location>
        <begin position="56"/>
        <end position="73"/>
    </location>
</feature>
<evidence type="ECO:0000313" key="4">
    <source>
        <dbReference type="Proteomes" id="UP000555411"/>
    </source>
</evidence>
<organism evidence="3 4">
    <name type="scientific">Paragemmobacter straminiformis</name>
    <dbReference type="NCBI Taxonomy" id="2045119"/>
    <lineage>
        <taxon>Bacteria</taxon>
        <taxon>Pseudomonadati</taxon>
        <taxon>Pseudomonadota</taxon>
        <taxon>Alphaproteobacteria</taxon>
        <taxon>Rhodobacterales</taxon>
        <taxon>Paracoccaceae</taxon>
        <taxon>Paragemmobacter</taxon>
    </lineage>
</organism>
<feature type="transmembrane region" description="Helical" evidence="1">
    <location>
        <begin position="34"/>
        <end position="50"/>
    </location>
</feature>
<keyword evidence="1" id="KW-0472">Membrane</keyword>
<sequence>MAVLDIAVSLAALVLLARVAWIDFCTLRIPNREVLVLIALSAILLVPGVTQAGFANLVPGLLLFVLGVVFWLLRMMGAGDAKLFFPLGILIGWNGVLVFALGLLPFSLVLLGFVKLARKGLLGQGFVARRLAEIATSGGVPYGVPMAAAGAVAIFWRLTVT</sequence>
<feature type="transmembrane region" description="Helical" evidence="1">
    <location>
        <begin position="85"/>
        <end position="114"/>
    </location>
</feature>
<feature type="transmembrane region" description="Helical" evidence="1">
    <location>
        <begin position="134"/>
        <end position="156"/>
    </location>
</feature>
<dbReference type="Pfam" id="PF01478">
    <property type="entry name" value="Peptidase_A24"/>
    <property type="match status" value="1"/>
</dbReference>
<proteinExistence type="predicted"/>
<feature type="domain" description="Prepilin type IV endopeptidase peptidase" evidence="2">
    <location>
        <begin position="11"/>
        <end position="102"/>
    </location>
</feature>
<dbReference type="AlphaFoldDB" id="A0A842ID86"/>
<accession>A0A842ID86</accession>